<dbReference type="Pfam" id="PF09365">
    <property type="entry name" value="DUF2461"/>
    <property type="match status" value="1"/>
</dbReference>
<organism evidence="1 2">
    <name type="scientific">Lentiprolixibacter aurantiacus</name>
    <dbReference type="NCBI Taxonomy" id="2993939"/>
    <lineage>
        <taxon>Bacteria</taxon>
        <taxon>Pseudomonadati</taxon>
        <taxon>Bacteroidota</taxon>
        <taxon>Flavobacteriia</taxon>
        <taxon>Flavobacteriales</taxon>
        <taxon>Flavobacteriaceae</taxon>
        <taxon>Lentiprolixibacter</taxon>
    </lineage>
</organism>
<dbReference type="EMBL" id="JAPFQP010000004">
    <property type="protein sequence ID" value="MCX2720300.1"/>
    <property type="molecule type" value="Genomic_DNA"/>
</dbReference>
<accession>A0AAE3SP72</accession>
<dbReference type="RefSeq" id="WP_266014205.1">
    <property type="nucleotide sequence ID" value="NZ_JAPFQP010000004.1"/>
</dbReference>
<dbReference type="InterPro" id="IPR012808">
    <property type="entry name" value="CHP02453"/>
</dbReference>
<dbReference type="AlphaFoldDB" id="A0AAE3SP72"/>
<dbReference type="InterPro" id="IPR015996">
    <property type="entry name" value="UCP028451"/>
</dbReference>
<proteinExistence type="predicted"/>
<keyword evidence="2" id="KW-1185">Reference proteome</keyword>
<dbReference type="PANTHER" id="PTHR36452">
    <property type="entry name" value="CHROMOSOME 12, WHOLE GENOME SHOTGUN SEQUENCE"/>
    <property type="match status" value="1"/>
</dbReference>
<reference evidence="1" key="1">
    <citation type="submission" date="2022-11" db="EMBL/GenBank/DDBJ databases">
        <title>The characterization of three novel Bacteroidetes species and genomic analysis of their roles in tidal elemental geochemical cycles.</title>
        <authorList>
            <person name="Ma K.-J."/>
        </authorList>
    </citation>
    <scope>NUCLEOTIDE SEQUENCE</scope>
    <source>
        <strain evidence="1">M415</strain>
    </source>
</reference>
<dbReference type="Proteomes" id="UP001207116">
    <property type="component" value="Unassembled WGS sequence"/>
</dbReference>
<name>A0AAE3SP72_9FLAO</name>
<comment type="caution">
    <text evidence="1">The sequence shown here is derived from an EMBL/GenBank/DDBJ whole genome shotgun (WGS) entry which is preliminary data.</text>
</comment>
<evidence type="ECO:0000313" key="2">
    <source>
        <dbReference type="Proteomes" id="UP001207116"/>
    </source>
</evidence>
<dbReference type="NCBIfam" id="TIGR02453">
    <property type="entry name" value="TIGR02453 family protein"/>
    <property type="match status" value="1"/>
</dbReference>
<protein>
    <submittedName>
        <fullName evidence="1">DUF2461 domain-containing protein</fullName>
    </submittedName>
</protein>
<dbReference type="PANTHER" id="PTHR36452:SF1">
    <property type="entry name" value="DUF2461 DOMAIN-CONTAINING PROTEIN"/>
    <property type="match status" value="1"/>
</dbReference>
<sequence>MDFANLFAFLEALQSNNNKSWMDANRKWYQEVRNDFIRWLDDLDHDLATIDPMYYPTPGKKGINRINNNLMFHPERPVYKDHFGAGLDKAPGTGDFYIQIGVGECMLAGGLWRPDPKRLKSIRDAIDYNGDELVKILNQPDFKKRFGGLYEDTRLTKVPKGFHSAHPHLELLKNKTFAVACSISRKQVLAPDFSDLVIKVYQEMLPFRRYLNEAITV</sequence>
<dbReference type="PIRSF" id="PIRSF028451">
    <property type="entry name" value="UCP028451"/>
    <property type="match status" value="1"/>
</dbReference>
<evidence type="ECO:0000313" key="1">
    <source>
        <dbReference type="EMBL" id="MCX2720300.1"/>
    </source>
</evidence>
<gene>
    <name evidence="1" type="ORF">OO016_11860</name>
</gene>